<dbReference type="Proteomes" id="UP000297280">
    <property type="component" value="Unassembled WGS sequence"/>
</dbReference>
<reference evidence="1 2" key="1">
    <citation type="submission" date="2017-12" db="EMBL/GenBank/DDBJ databases">
        <title>Comparative genomics of Botrytis spp.</title>
        <authorList>
            <person name="Valero-Jimenez C.A."/>
            <person name="Tapia P."/>
            <person name="Veloso J."/>
            <person name="Silva-Moreno E."/>
            <person name="Staats M."/>
            <person name="Valdes J.H."/>
            <person name="Van Kan J.A.L."/>
        </authorList>
    </citation>
    <scope>NUCLEOTIDE SEQUENCE [LARGE SCALE GENOMIC DNA]</scope>
    <source>
        <strain evidence="1 2">MUCL3349</strain>
    </source>
</reference>
<comment type="caution">
    <text evidence="1">The sequence shown here is derived from an EMBL/GenBank/DDBJ whole genome shotgun (WGS) entry which is preliminary data.</text>
</comment>
<evidence type="ECO:0000313" key="2">
    <source>
        <dbReference type="Proteomes" id="UP000297280"/>
    </source>
</evidence>
<keyword evidence="2" id="KW-1185">Reference proteome</keyword>
<dbReference type="EMBL" id="PQXO01001210">
    <property type="protein sequence ID" value="TGO81302.1"/>
    <property type="molecule type" value="Genomic_DNA"/>
</dbReference>
<proteinExistence type="predicted"/>
<evidence type="ECO:0000313" key="1">
    <source>
        <dbReference type="EMBL" id="TGO81302.1"/>
    </source>
</evidence>
<protein>
    <submittedName>
        <fullName evidence="1">Uncharacterized protein</fullName>
    </submittedName>
</protein>
<accession>A0A4Z1KCP9</accession>
<name>A0A4Z1KCP9_9HELO</name>
<organism evidence="1 2">
    <name type="scientific">Botrytis porri</name>
    <dbReference type="NCBI Taxonomy" id="87229"/>
    <lineage>
        <taxon>Eukaryota</taxon>
        <taxon>Fungi</taxon>
        <taxon>Dikarya</taxon>
        <taxon>Ascomycota</taxon>
        <taxon>Pezizomycotina</taxon>
        <taxon>Leotiomycetes</taxon>
        <taxon>Helotiales</taxon>
        <taxon>Sclerotiniaceae</taxon>
        <taxon>Botrytis</taxon>
    </lineage>
</organism>
<dbReference type="AlphaFoldDB" id="A0A4Z1KCP9"/>
<sequence length="86" mass="10165">MRNQCYARQSNAEKDMGNAWNARRLNLSLVLHSNPTPEHCEQHGRMPSHRIFLLRHLSQAWAIRLCELDVPTFMIFIVLCCFNKKR</sequence>
<gene>
    <name evidence="1" type="ORF">BPOR_1217g00010</name>
</gene>